<dbReference type="Pfam" id="PF00320">
    <property type="entry name" value="GATA"/>
    <property type="match status" value="1"/>
</dbReference>
<feature type="region of interest" description="Disordered" evidence="7">
    <location>
        <begin position="332"/>
        <end position="513"/>
    </location>
</feature>
<dbReference type="GO" id="GO:0005634">
    <property type="term" value="C:nucleus"/>
    <property type="evidence" value="ECO:0007669"/>
    <property type="project" value="UniProtKB-SubCell"/>
</dbReference>
<evidence type="ECO:0000259" key="8">
    <source>
        <dbReference type="PROSITE" id="PS50114"/>
    </source>
</evidence>
<dbReference type="InterPro" id="IPR000679">
    <property type="entry name" value="Znf_GATA"/>
</dbReference>
<evidence type="ECO:0000256" key="2">
    <source>
        <dbReference type="ARBA" id="ARBA00022723"/>
    </source>
</evidence>
<proteinExistence type="predicted"/>
<dbReference type="GO" id="GO:0000122">
    <property type="term" value="P:negative regulation of transcription by RNA polymerase II"/>
    <property type="evidence" value="ECO:0007669"/>
    <property type="project" value="TreeGrafter"/>
</dbReference>
<keyword evidence="5" id="KW-0539">Nucleus</keyword>
<feature type="domain" description="GATA-type" evidence="8">
    <location>
        <begin position="282"/>
        <end position="335"/>
    </location>
</feature>
<feature type="compositionally biased region" description="Polar residues" evidence="7">
    <location>
        <begin position="465"/>
        <end position="478"/>
    </location>
</feature>
<keyword evidence="3 6" id="KW-0863">Zinc-finger</keyword>
<feature type="region of interest" description="Disordered" evidence="7">
    <location>
        <begin position="156"/>
        <end position="206"/>
    </location>
</feature>
<dbReference type="OrthoDB" id="515401at2759"/>
<dbReference type="GO" id="GO:0000978">
    <property type="term" value="F:RNA polymerase II cis-regulatory region sequence-specific DNA binding"/>
    <property type="evidence" value="ECO:0007669"/>
    <property type="project" value="TreeGrafter"/>
</dbReference>
<protein>
    <recommendedName>
        <fullName evidence="8">GATA-type domain-containing protein</fullName>
    </recommendedName>
</protein>
<comment type="subcellular location">
    <subcellularLocation>
        <location evidence="1">Nucleus</location>
    </subcellularLocation>
</comment>
<feature type="compositionally biased region" description="Polar residues" evidence="7">
    <location>
        <begin position="442"/>
        <end position="454"/>
    </location>
</feature>
<dbReference type="InterPro" id="IPR039355">
    <property type="entry name" value="Transcription_factor_GATA"/>
</dbReference>
<feature type="region of interest" description="Disordered" evidence="7">
    <location>
        <begin position="1"/>
        <end position="36"/>
    </location>
</feature>
<evidence type="ECO:0000313" key="10">
    <source>
        <dbReference type="Proteomes" id="UP000807306"/>
    </source>
</evidence>
<feature type="compositionally biased region" description="Low complexity" evidence="7">
    <location>
        <begin position="371"/>
        <end position="383"/>
    </location>
</feature>
<sequence length="513" mass="56685">MDSLAFDGYTSYSDTSTPRTPSPQDMSAYPPPHHIKHDIDQPIRHLFNDDEHSPTAHIVIPQDNNYWPPSANHGNNFAYSGTNHHHRPDMYHNDDSLSPDYSPETPFHVPQAHWDPHHNGSQKPGEIAVMRRATFPYIRQDREDGMPMQQYPNFMHEQQQSHHHHQQQHQQQQHQMAHHGHQQHQPMNPYPPRQESAYGDAYLPSSSYREYDDHASIKLEESTANMMPPQHQQNFYRPHSNSSAGIAGHPMPNLSYLSPHAGALPVQHTDDAASKETQYLRRRCFNCHTTEPPSWRRSTLNPGKIVCNKCGLYERTHLRPRPLRFDELRAGNKARKGGKASAAAAGSGGASVSPKQSKMNIKRETGLVRRSSVSSSSSVHSSSGASDWDDNVSVYSSGSAPPTSYPSPAANNFPLSRDSQSPPRDGGIRLPTNPLSDIASMHGQNPQSSTTPLLPSTVAPRKSHSSPTYYSPSLSASTMPPVAENAVWSAEPEDVSAVPSSAANGNGLLPASS</sequence>
<keyword evidence="10" id="KW-1185">Reference proteome</keyword>
<dbReference type="GO" id="GO:0000981">
    <property type="term" value="F:DNA-binding transcription factor activity, RNA polymerase II-specific"/>
    <property type="evidence" value="ECO:0007669"/>
    <property type="project" value="TreeGrafter"/>
</dbReference>
<evidence type="ECO:0000256" key="1">
    <source>
        <dbReference type="ARBA" id="ARBA00004123"/>
    </source>
</evidence>
<evidence type="ECO:0000313" key="9">
    <source>
        <dbReference type="EMBL" id="KAF9534596.1"/>
    </source>
</evidence>
<feature type="compositionally biased region" description="Low complexity" evidence="7">
    <location>
        <begin position="396"/>
        <end position="410"/>
    </location>
</feature>
<evidence type="ECO:0000256" key="3">
    <source>
        <dbReference type="ARBA" id="ARBA00022771"/>
    </source>
</evidence>
<dbReference type="AlphaFoldDB" id="A0A9P6ER74"/>
<evidence type="ECO:0000256" key="6">
    <source>
        <dbReference type="PROSITE-ProRule" id="PRU00094"/>
    </source>
</evidence>
<dbReference type="GO" id="GO:0008270">
    <property type="term" value="F:zinc ion binding"/>
    <property type="evidence" value="ECO:0007669"/>
    <property type="project" value="UniProtKB-KW"/>
</dbReference>
<dbReference type="GO" id="GO:0045944">
    <property type="term" value="P:positive regulation of transcription by RNA polymerase II"/>
    <property type="evidence" value="ECO:0007669"/>
    <property type="project" value="TreeGrafter"/>
</dbReference>
<name>A0A9P6ER74_9AGAR</name>
<evidence type="ECO:0000256" key="5">
    <source>
        <dbReference type="ARBA" id="ARBA00023242"/>
    </source>
</evidence>
<dbReference type="Proteomes" id="UP000807306">
    <property type="component" value="Unassembled WGS sequence"/>
</dbReference>
<dbReference type="EMBL" id="MU157825">
    <property type="protein sequence ID" value="KAF9534596.1"/>
    <property type="molecule type" value="Genomic_DNA"/>
</dbReference>
<keyword evidence="2" id="KW-0479">Metal-binding</keyword>
<dbReference type="SUPFAM" id="SSF57716">
    <property type="entry name" value="Glucocorticoid receptor-like (DNA-binding domain)"/>
    <property type="match status" value="1"/>
</dbReference>
<feature type="compositionally biased region" description="Polar residues" evidence="7">
    <location>
        <begin position="10"/>
        <end position="25"/>
    </location>
</feature>
<dbReference type="SMART" id="SM00401">
    <property type="entry name" value="ZnF_GATA"/>
    <property type="match status" value="1"/>
</dbReference>
<gene>
    <name evidence="9" type="ORF">CPB83DRAFT_755121</name>
</gene>
<organism evidence="9 10">
    <name type="scientific">Crepidotus variabilis</name>
    <dbReference type="NCBI Taxonomy" id="179855"/>
    <lineage>
        <taxon>Eukaryota</taxon>
        <taxon>Fungi</taxon>
        <taxon>Dikarya</taxon>
        <taxon>Basidiomycota</taxon>
        <taxon>Agaricomycotina</taxon>
        <taxon>Agaricomycetes</taxon>
        <taxon>Agaricomycetidae</taxon>
        <taxon>Agaricales</taxon>
        <taxon>Agaricineae</taxon>
        <taxon>Crepidotaceae</taxon>
        <taxon>Crepidotus</taxon>
    </lineage>
</organism>
<dbReference type="CDD" id="cd00202">
    <property type="entry name" value="ZnF_GATA"/>
    <property type="match status" value="1"/>
</dbReference>
<evidence type="ECO:0000256" key="4">
    <source>
        <dbReference type="ARBA" id="ARBA00022833"/>
    </source>
</evidence>
<dbReference type="PANTHER" id="PTHR10071:SF281">
    <property type="entry name" value="BOX A-BINDING FACTOR-RELATED"/>
    <property type="match status" value="1"/>
</dbReference>
<reference evidence="9" key="1">
    <citation type="submission" date="2020-11" db="EMBL/GenBank/DDBJ databases">
        <authorList>
            <consortium name="DOE Joint Genome Institute"/>
            <person name="Ahrendt S."/>
            <person name="Riley R."/>
            <person name="Andreopoulos W."/>
            <person name="Labutti K."/>
            <person name="Pangilinan J."/>
            <person name="Ruiz-Duenas F.J."/>
            <person name="Barrasa J.M."/>
            <person name="Sanchez-Garcia M."/>
            <person name="Camarero S."/>
            <person name="Miyauchi S."/>
            <person name="Serrano A."/>
            <person name="Linde D."/>
            <person name="Babiker R."/>
            <person name="Drula E."/>
            <person name="Ayuso-Fernandez I."/>
            <person name="Pacheco R."/>
            <person name="Padilla G."/>
            <person name="Ferreira P."/>
            <person name="Barriuso J."/>
            <person name="Kellner H."/>
            <person name="Castanera R."/>
            <person name="Alfaro M."/>
            <person name="Ramirez L."/>
            <person name="Pisabarro A.G."/>
            <person name="Kuo A."/>
            <person name="Tritt A."/>
            <person name="Lipzen A."/>
            <person name="He G."/>
            <person name="Yan M."/>
            <person name="Ng V."/>
            <person name="Cullen D."/>
            <person name="Martin F."/>
            <person name="Rosso M.-N."/>
            <person name="Henrissat B."/>
            <person name="Hibbett D."/>
            <person name="Martinez A.T."/>
            <person name="Grigoriev I.V."/>
        </authorList>
    </citation>
    <scope>NUCLEOTIDE SEQUENCE</scope>
    <source>
        <strain evidence="9">CBS 506.95</strain>
    </source>
</reference>
<keyword evidence="4" id="KW-0862">Zinc</keyword>
<dbReference type="Gene3D" id="3.30.50.10">
    <property type="entry name" value="Erythroid Transcription Factor GATA-1, subunit A"/>
    <property type="match status" value="1"/>
</dbReference>
<dbReference type="InterPro" id="IPR013088">
    <property type="entry name" value="Znf_NHR/GATA"/>
</dbReference>
<accession>A0A9P6ER74</accession>
<dbReference type="PROSITE" id="PS50114">
    <property type="entry name" value="GATA_ZN_FINGER_2"/>
    <property type="match status" value="1"/>
</dbReference>
<comment type="caution">
    <text evidence="9">The sequence shown here is derived from an EMBL/GenBank/DDBJ whole genome shotgun (WGS) entry which is preliminary data.</text>
</comment>
<feature type="compositionally biased region" description="Polar residues" evidence="7">
    <location>
        <begin position="413"/>
        <end position="422"/>
    </location>
</feature>
<dbReference type="PANTHER" id="PTHR10071">
    <property type="entry name" value="TRANSCRIPTION FACTOR GATA FAMILY MEMBER"/>
    <property type="match status" value="1"/>
</dbReference>
<evidence type="ECO:0000256" key="7">
    <source>
        <dbReference type="SAM" id="MobiDB-lite"/>
    </source>
</evidence>